<reference evidence="3 4" key="1">
    <citation type="submission" date="2017-12" db="EMBL/GenBank/DDBJ databases">
        <title>Comparative genomics of Botrytis spp.</title>
        <authorList>
            <person name="Valero-Jimenez C.A."/>
            <person name="Tapia P."/>
            <person name="Veloso J."/>
            <person name="Silva-Moreno E."/>
            <person name="Staats M."/>
            <person name="Valdes J.H."/>
            <person name="Van Kan J.A.L."/>
        </authorList>
    </citation>
    <scope>NUCLEOTIDE SEQUENCE [LARGE SCALE GENOMIC DNA]</scope>
    <source>
        <strain evidence="3 4">Be9601</strain>
    </source>
</reference>
<keyword evidence="4" id="KW-1185">Reference proteome</keyword>
<evidence type="ECO:0000256" key="2">
    <source>
        <dbReference type="SAM" id="Phobius"/>
    </source>
</evidence>
<accession>A0A4Z1K1L9</accession>
<feature type="transmembrane region" description="Helical" evidence="2">
    <location>
        <begin position="12"/>
        <end position="32"/>
    </location>
</feature>
<organism evidence="3 4">
    <name type="scientific">Botrytis elliptica</name>
    <dbReference type="NCBI Taxonomy" id="278938"/>
    <lineage>
        <taxon>Eukaryota</taxon>
        <taxon>Fungi</taxon>
        <taxon>Dikarya</taxon>
        <taxon>Ascomycota</taxon>
        <taxon>Pezizomycotina</taxon>
        <taxon>Leotiomycetes</taxon>
        <taxon>Helotiales</taxon>
        <taxon>Sclerotiniaceae</taxon>
        <taxon>Botrytis</taxon>
    </lineage>
</organism>
<feature type="compositionally biased region" description="Acidic residues" evidence="1">
    <location>
        <begin position="161"/>
        <end position="201"/>
    </location>
</feature>
<evidence type="ECO:0000313" key="3">
    <source>
        <dbReference type="EMBL" id="TGO79698.1"/>
    </source>
</evidence>
<dbReference type="EMBL" id="PQXM01000025">
    <property type="protein sequence ID" value="TGO79698.1"/>
    <property type="molecule type" value="Genomic_DNA"/>
</dbReference>
<protein>
    <submittedName>
        <fullName evidence="3">Uncharacterized protein</fullName>
    </submittedName>
</protein>
<evidence type="ECO:0000313" key="4">
    <source>
        <dbReference type="Proteomes" id="UP000297229"/>
    </source>
</evidence>
<evidence type="ECO:0000256" key="1">
    <source>
        <dbReference type="SAM" id="MobiDB-lite"/>
    </source>
</evidence>
<dbReference type="Proteomes" id="UP000297229">
    <property type="component" value="Unassembled WGS sequence"/>
</dbReference>
<keyword evidence="2" id="KW-1133">Transmembrane helix</keyword>
<gene>
    <name evidence="3" type="ORF">BELL_0025g00110</name>
</gene>
<feature type="transmembrane region" description="Helical" evidence="2">
    <location>
        <begin position="121"/>
        <end position="140"/>
    </location>
</feature>
<feature type="transmembrane region" description="Helical" evidence="2">
    <location>
        <begin position="94"/>
        <end position="115"/>
    </location>
</feature>
<comment type="caution">
    <text evidence="3">The sequence shown here is derived from an EMBL/GenBank/DDBJ whole genome shotgun (WGS) entry which is preliminary data.</text>
</comment>
<dbReference type="AlphaFoldDB" id="A0A4Z1K1L9"/>
<sequence>MPNTDHYVLKRSGWLLLLFFTHFSATCLRAGLENTFLVADFENYPPSSKMRDHELYGYYCRRQSQKWEERAKTEGIKTPFGTVLFKDEDEDDRMAAAVVSGTVGSFFAIGCAGLWKTRGVWGWWVVPTGLGLWAAFFADLDWVKAKILDKVLDKLEELGILDDDEEDDDEEDEWEDVVEEEENDEEDDWEDVEEEEEEEDIIPLLWIND</sequence>
<keyword evidence="2" id="KW-0472">Membrane</keyword>
<feature type="region of interest" description="Disordered" evidence="1">
    <location>
        <begin position="161"/>
        <end position="202"/>
    </location>
</feature>
<name>A0A4Z1K1L9_9HELO</name>
<proteinExistence type="predicted"/>
<keyword evidence="2" id="KW-0812">Transmembrane</keyword>